<feature type="compositionally biased region" description="Low complexity" evidence="12">
    <location>
        <begin position="130"/>
        <end position="139"/>
    </location>
</feature>
<dbReference type="GO" id="GO:0050053">
    <property type="term" value="F:levansucrase activity"/>
    <property type="evidence" value="ECO:0007669"/>
    <property type="project" value="InterPro"/>
</dbReference>
<evidence type="ECO:0000256" key="10">
    <source>
        <dbReference type="PIRSR" id="PIRSR603469-4"/>
    </source>
</evidence>
<dbReference type="Gene3D" id="2.115.10.20">
    <property type="entry name" value="Glycosyl hydrolase domain, family 43"/>
    <property type="match status" value="1"/>
</dbReference>
<feature type="binding site" evidence="8">
    <location>
        <position position="271"/>
    </location>
    <ligand>
        <name>substrate</name>
    </ligand>
</feature>
<feature type="binding site" evidence="9">
    <location>
        <position position="521"/>
    </location>
    <ligand>
        <name>Ca(2+)</name>
        <dbReference type="ChEBI" id="CHEBI:29108"/>
        <label>2</label>
    </ligand>
</feature>
<feature type="binding site" evidence="9">
    <location>
        <position position="450"/>
    </location>
    <ligand>
        <name>Ca(2+)</name>
        <dbReference type="ChEBI" id="CHEBI:29108"/>
        <label>2</label>
    </ligand>
</feature>
<feature type="compositionally biased region" description="Basic and acidic residues" evidence="12">
    <location>
        <begin position="65"/>
        <end position="75"/>
    </location>
</feature>
<evidence type="ECO:0000256" key="1">
    <source>
        <dbReference type="ARBA" id="ARBA00006775"/>
    </source>
</evidence>
<evidence type="ECO:0000256" key="5">
    <source>
        <dbReference type="ARBA" id="ARBA00022837"/>
    </source>
</evidence>
<dbReference type="GO" id="GO:0046872">
    <property type="term" value="F:metal ion binding"/>
    <property type="evidence" value="ECO:0007669"/>
    <property type="project" value="UniProtKB-KW"/>
</dbReference>
<dbReference type="Pfam" id="PF02435">
    <property type="entry name" value="Glyco_hydro_68"/>
    <property type="match status" value="1"/>
</dbReference>
<keyword evidence="13" id="KW-1133">Transmembrane helix</keyword>
<keyword evidence="2" id="KW-0134">Cell wall</keyword>
<evidence type="ECO:0000256" key="13">
    <source>
        <dbReference type="SAM" id="Phobius"/>
    </source>
</evidence>
<feature type="active site" description="Nucleophile" evidence="7">
    <location>
        <position position="272"/>
    </location>
</feature>
<feature type="chain" id="PRO_5040904555" evidence="14">
    <location>
        <begin position="37"/>
        <end position="803"/>
    </location>
</feature>
<dbReference type="NCBIfam" id="TIGR01167">
    <property type="entry name" value="LPXTG_anchor"/>
    <property type="match status" value="1"/>
</dbReference>
<dbReference type="PROSITE" id="PS50847">
    <property type="entry name" value="GRAM_POS_ANCHORING"/>
    <property type="match status" value="1"/>
</dbReference>
<evidence type="ECO:0000259" key="15">
    <source>
        <dbReference type="PROSITE" id="PS50847"/>
    </source>
</evidence>
<evidence type="ECO:0000256" key="4">
    <source>
        <dbReference type="ARBA" id="ARBA00022729"/>
    </source>
</evidence>
<reference evidence="16 17" key="1">
    <citation type="submission" date="2019-06" db="EMBL/GenBank/DDBJ databases">
        <title>Whole genome sequencing of Lactobacillus johnsonii strain G2A.</title>
        <authorList>
            <person name="Conlan S."/>
            <person name="Thomas P.J."/>
            <person name="Mullikin J."/>
            <person name="Singer J."/>
            <person name="Weaver C."/>
            <person name="Segre J.A."/>
        </authorList>
    </citation>
    <scope>NUCLEOTIDE SEQUENCE [LARGE SCALE GENOMIC DNA]</scope>
    <source>
        <strain evidence="16 17">G2A</strain>
    </source>
</reference>
<dbReference type="RefSeq" id="WP_163588763.1">
    <property type="nucleotide sequence ID" value="NZ_CP040854.1"/>
</dbReference>
<feature type="binding site" evidence="8">
    <location>
        <begin position="424"/>
        <end position="425"/>
    </location>
    <ligand>
        <name>substrate</name>
    </ligand>
</feature>
<feature type="binding site" evidence="9">
    <location>
        <position position="667"/>
    </location>
    <ligand>
        <name>Ca(2+)</name>
        <dbReference type="ChEBI" id="CHEBI:29108"/>
        <label>1</label>
    </ligand>
</feature>
<accession>A0A9X7XUV1</accession>
<evidence type="ECO:0000256" key="6">
    <source>
        <dbReference type="ARBA" id="ARBA00023088"/>
    </source>
</evidence>
<feature type="active site" description="Proton donor/acceptor" evidence="7">
    <location>
        <position position="524"/>
    </location>
</feature>
<name>A0A9X7XUV1_LACJH</name>
<feature type="binding site" evidence="8">
    <location>
        <position position="340"/>
    </location>
    <ligand>
        <name>substrate</name>
    </ligand>
</feature>
<keyword evidence="13" id="KW-0812">Transmembrane</keyword>
<feature type="binding site" evidence="9">
    <location>
        <position position="419"/>
    </location>
    <ligand>
        <name>Ca(2+)</name>
        <dbReference type="ChEBI" id="CHEBI:29108"/>
        <label>2</label>
    </ligand>
</feature>
<sequence>MLENKNHKKISLSGKSLLMGTLSTAAIVLSASTANAATTNADNVNENQTVEVTATSVNNENNKQVTEKDSADKSTSDVAEDANTKKSNENTETTENNTQTVVTNAPVSDVKNTNTVTAETPVDKVVNNSDQKTTNAATTDTKKDDVKQVEKKDSVDKTNAEENKDSSVKAAENATKAELKGQVKDIVEESGVDTSKLTNDQINELNKINFSKEAKSGTQLTYNDFKKIAKTLIEQDARYAIPFFNASKIKNMPAAKTLDAQSGKVEDLEIWDSWPVQDAKTGYVSNWNGYQLVIGMMGVPNVNDNHIYLLYNKYGDNDFNHWKNAGPIFGLGTPVIQQWSGSATLNKDGSIQLYYTKVDTSDNNTNHQKLASATVYLNLEKDQDKISIAHVDNDHIVFEGDGYHYQTYDQWKETNKGADNIAMRDAHVIDDDNGNRYLVFEASTGTENYQGDDQIYQWLNYGGTNKDNLGDFFQILSNSDIKDRAKWSNAAIGIIKLNDDVKNPSVAKVYSPLISAPMVSDEIERPDVVKLGNKYYLFAATRLNRGSNDDAWMATNKAVGDNVAMIGYVSDNLTHRYVPLNESGVVLTASVPANWRTATYSYYAVPVEGRDDQLLITSYITNRGEVAGKGMHATWAPSFLLQINPDNTTTVLAKMTNQGDWIWDDSSENPDMMGVLEKDAPNSAALPGEWGKPVDWDLIGGYNLKPHQPVTPIPNVPTTPETPTTPDKPEVPTTPEVATTPEVPTTPETPTPEVPKNPVKKTSQSKLPKAGDKNSFAAVVLGAVSSILGAVGLTGVSKRKRNN</sequence>
<feature type="binding site" evidence="8">
    <location>
        <begin position="522"/>
        <end position="524"/>
    </location>
    <ligand>
        <name>substrate</name>
    </ligand>
</feature>
<protein>
    <submittedName>
        <fullName evidence="16">LPXTG cell wall anchor domain-containing protein</fullName>
    </submittedName>
</protein>
<gene>
    <name evidence="16" type="ORF">FEE39_05785</name>
</gene>
<keyword evidence="13" id="KW-0472">Membrane</keyword>
<feature type="binding site" evidence="9">
    <location>
        <position position="489"/>
    </location>
    <ligand>
        <name>Ca(2+)</name>
        <dbReference type="ChEBI" id="CHEBI:29108"/>
        <label>2</label>
    </ligand>
</feature>
<feature type="compositionally biased region" description="Low complexity" evidence="12">
    <location>
        <begin position="718"/>
        <end position="746"/>
    </location>
</feature>
<evidence type="ECO:0000256" key="7">
    <source>
        <dbReference type="PIRSR" id="PIRSR603469-1"/>
    </source>
</evidence>
<dbReference type="CDD" id="cd08997">
    <property type="entry name" value="GH68"/>
    <property type="match status" value="1"/>
</dbReference>
<feature type="domain" description="Gram-positive cocci surface proteins LPxTG" evidence="15">
    <location>
        <begin position="767"/>
        <end position="803"/>
    </location>
</feature>
<feature type="transmembrane region" description="Helical" evidence="13">
    <location>
        <begin position="776"/>
        <end position="796"/>
    </location>
</feature>
<feature type="compositionally biased region" description="Basic and acidic residues" evidence="12">
    <location>
        <begin position="140"/>
        <end position="167"/>
    </location>
</feature>
<evidence type="ECO:0000256" key="11">
    <source>
        <dbReference type="RuleBase" id="RU361220"/>
    </source>
</evidence>
<feature type="signal peptide" evidence="14">
    <location>
        <begin position="1"/>
        <end position="36"/>
    </location>
</feature>
<feature type="region of interest" description="Disordered" evidence="12">
    <location>
        <begin position="58"/>
        <end position="173"/>
    </location>
</feature>
<feature type="site" description="Transition state stabilizer" evidence="10">
    <location>
        <position position="425"/>
    </location>
</feature>
<keyword evidence="3" id="KW-0964">Secreted</keyword>
<organism evidence="16 17">
    <name type="scientific">Lactobacillus johnsonii</name>
    <dbReference type="NCBI Taxonomy" id="33959"/>
    <lineage>
        <taxon>Bacteria</taxon>
        <taxon>Bacillati</taxon>
        <taxon>Bacillota</taxon>
        <taxon>Bacilli</taxon>
        <taxon>Lactobacillales</taxon>
        <taxon>Lactobacillaceae</taxon>
        <taxon>Lactobacillus</taxon>
    </lineage>
</organism>
<evidence type="ECO:0000313" key="17">
    <source>
        <dbReference type="Proteomes" id="UP000464749"/>
    </source>
</evidence>
<dbReference type="InterPro" id="IPR023296">
    <property type="entry name" value="Glyco_hydro_beta-prop_sf"/>
</dbReference>
<feature type="binding site" evidence="9">
    <location>
        <position position="487"/>
    </location>
    <ligand>
        <name>Ca(2+)</name>
        <dbReference type="ChEBI" id="CHEBI:29108"/>
        <label>2</label>
    </ligand>
</feature>
<evidence type="ECO:0000256" key="12">
    <source>
        <dbReference type="SAM" id="MobiDB-lite"/>
    </source>
</evidence>
<comment type="cofactor">
    <cofactor evidence="9">
        <name>Ca(2+)</name>
        <dbReference type="ChEBI" id="CHEBI:29108"/>
    </cofactor>
</comment>
<feature type="binding site" evidence="9">
    <location>
        <position position="660"/>
    </location>
    <ligand>
        <name>Ca(2+)</name>
        <dbReference type="ChEBI" id="CHEBI:29108"/>
        <label>1</label>
    </ligand>
</feature>
<feature type="binding site" evidence="8">
    <location>
        <position position="542"/>
    </location>
    <ligand>
        <name>substrate</name>
    </ligand>
</feature>
<keyword evidence="9" id="KW-0479">Metal-binding</keyword>
<evidence type="ECO:0000313" key="16">
    <source>
        <dbReference type="EMBL" id="QIA87843.1"/>
    </source>
</evidence>
<keyword evidence="5 9" id="KW-0106">Calcium</keyword>
<dbReference type="InterPro" id="IPR019931">
    <property type="entry name" value="LPXTG_anchor"/>
</dbReference>
<dbReference type="SUPFAM" id="SSF75005">
    <property type="entry name" value="Arabinanase/levansucrase/invertase"/>
    <property type="match status" value="1"/>
</dbReference>
<dbReference type="EMBL" id="CP040854">
    <property type="protein sequence ID" value="QIA87843.1"/>
    <property type="molecule type" value="Genomic_DNA"/>
</dbReference>
<dbReference type="AlphaFoldDB" id="A0A9X7XUV1"/>
<evidence type="ECO:0000256" key="3">
    <source>
        <dbReference type="ARBA" id="ARBA00022525"/>
    </source>
</evidence>
<dbReference type="InterPro" id="IPR003469">
    <property type="entry name" value="Glyco_hydro_68"/>
</dbReference>
<feature type="compositionally biased region" description="Low complexity" evidence="12">
    <location>
        <begin position="90"/>
        <end position="104"/>
    </location>
</feature>
<evidence type="ECO:0000256" key="2">
    <source>
        <dbReference type="ARBA" id="ARBA00022512"/>
    </source>
</evidence>
<dbReference type="Proteomes" id="UP000464749">
    <property type="component" value="Chromosome"/>
</dbReference>
<feature type="binding site" evidence="9">
    <location>
        <position position="317"/>
    </location>
    <ligand>
        <name>Ca(2+)</name>
        <dbReference type="ChEBI" id="CHEBI:29108"/>
        <label>1</label>
    </ligand>
</feature>
<evidence type="ECO:0000256" key="9">
    <source>
        <dbReference type="PIRSR" id="PIRSR603469-3"/>
    </source>
</evidence>
<evidence type="ECO:0000256" key="8">
    <source>
        <dbReference type="PIRSR" id="PIRSR603469-2"/>
    </source>
</evidence>
<keyword evidence="4 14" id="KW-0732">Signal</keyword>
<feature type="region of interest" description="Disordered" evidence="12">
    <location>
        <begin position="708"/>
        <end position="772"/>
    </location>
</feature>
<dbReference type="Pfam" id="PF00746">
    <property type="entry name" value="Gram_pos_anchor"/>
    <property type="match status" value="1"/>
</dbReference>
<comment type="similarity">
    <text evidence="1 11">Belongs to the glycosyl hydrolase 68 family.</text>
</comment>
<feature type="binding site" evidence="9">
    <location>
        <position position="662"/>
    </location>
    <ligand>
        <name>Ca(2+)</name>
        <dbReference type="ChEBI" id="CHEBI:29108"/>
        <label>1</label>
    </ligand>
</feature>
<dbReference type="GO" id="GO:0009758">
    <property type="term" value="P:carbohydrate utilization"/>
    <property type="evidence" value="ECO:0007669"/>
    <property type="project" value="InterPro"/>
</dbReference>
<keyword evidence="6" id="KW-0572">Peptidoglycan-anchor</keyword>
<evidence type="ECO:0000256" key="14">
    <source>
        <dbReference type="SAM" id="SignalP"/>
    </source>
</evidence>
<proteinExistence type="inferred from homology"/>